<sequence length="530" mass="59781">MKRKTILSFITGLFLLGGLSSCMDLDETVYDKLPADDFGQSTAELNALIGNSHNTMKKFWTEYMHLSECSGSMAVTPTRRGGDWYDGGQYREIYMHTWTSQTSRVKSAWKAATEAIGTCNEAIRKLQNSEILTEEEKAQDVADLRGVRAFWIYVMMDYWGNIPLLTEFHPTDKVFPGNSSRQEVFDWLIQEVEEIKDICPPATTENYGSFTQGAAYSLLAKLYLNAEAWGVTFSGNAYQKVIDNCDKVMAMGYILEPNWKDNFSVTNENSKEAILAATFSSSDTGNDGNVKNELHNNTLHYKDYLSLGITASGTWNGICAQPEYVRLFDEEDARLDGTFLTGLMIDKSTGKPIMTDHNNELNHTIDVNMIPGMEYDGTNWSAVEQHDGARCFKWEFASDLTSSMGNDFHIFRLADIYLMKAEALLRGGGSVSEATALVNTIRERGYGNSDHNYATVTLKEVQLERRLELAWEVYSRQDDIRFGCFTTGMWPQSNCERKADDYLKLLPVSQDAWQVNPNLKQNPGYAAFSK</sequence>
<evidence type="ECO:0000313" key="19">
    <source>
        <dbReference type="Proteomes" id="UP000441609"/>
    </source>
</evidence>
<evidence type="ECO:0000313" key="18">
    <source>
        <dbReference type="Proteomes" id="UP000441358"/>
    </source>
</evidence>
<dbReference type="OrthoDB" id="5694214at2"/>
<dbReference type="EMBL" id="QSJN01000004">
    <property type="protein sequence ID" value="RHD75629.1"/>
    <property type="molecule type" value="Genomic_DNA"/>
</dbReference>
<evidence type="ECO:0000256" key="6">
    <source>
        <dbReference type="SAM" id="SignalP"/>
    </source>
</evidence>
<reference evidence="14 16" key="3">
    <citation type="submission" date="2019-07" db="EMBL/GenBank/DDBJ databases">
        <title>Genome sequencing of Parabacteroides distasonis iSURF_7.</title>
        <authorList>
            <person name="Degefu H.N."/>
            <person name="Ruoff K.L."/>
            <person name="Price C.E."/>
            <person name="Valls R.A."/>
            <person name="O'Toole G.A."/>
        </authorList>
    </citation>
    <scope>NUCLEOTIDE SEQUENCE [LARGE SCALE GENOMIC DNA]</scope>
    <source>
        <strain evidence="14 16">CFPLTA003_1B</strain>
    </source>
</reference>
<evidence type="ECO:0000313" key="17">
    <source>
        <dbReference type="Proteomes" id="UP000432516"/>
    </source>
</evidence>
<evidence type="ECO:0000313" key="11">
    <source>
        <dbReference type="EMBL" id="MRZ57030.1"/>
    </source>
</evidence>
<dbReference type="EMBL" id="WKNE01000026">
    <property type="protein sequence ID" value="MRZ57030.1"/>
    <property type="molecule type" value="Genomic_DNA"/>
</dbReference>
<keyword evidence="5" id="KW-0998">Cell outer membrane</keyword>
<feature type="domain" description="SusD-like N-terminal" evidence="8">
    <location>
        <begin position="43"/>
        <end position="224"/>
    </location>
</feature>
<keyword evidence="3 6" id="KW-0732">Signal</keyword>
<evidence type="ECO:0000256" key="2">
    <source>
        <dbReference type="ARBA" id="ARBA00006275"/>
    </source>
</evidence>
<dbReference type="OMA" id="GWEFAAE"/>
<organism evidence="9 20">
    <name type="scientific">Parabacteroides distasonis</name>
    <dbReference type="NCBI Taxonomy" id="823"/>
    <lineage>
        <taxon>Bacteria</taxon>
        <taxon>Pseudomonadati</taxon>
        <taxon>Bacteroidota</taxon>
        <taxon>Bacteroidia</taxon>
        <taxon>Bacteroidales</taxon>
        <taxon>Tannerellaceae</taxon>
        <taxon>Parabacteroides</taxon>
    </lineage>
</organism>
<evidence type="ECO:0000313" key="9">
    <source>
        <dbReference type="EMBL" id="MRY92450.1"/>
    </source>
</evidence>
<dbReference type="Proteomes" id="UP000461276">
    <property type="component" value="Unassembled WGS sequence"/>
</dbReference>
<name>A0A395YSA0_PARDI</name>
<dbReference type="Proteomes" id="UP000432516">
    <property type="component" value="Unassembled WGS sequence"/>
</dbReference>
<dbReference type="DNASU" id="5308822"/>
<feature type="chain" id="PRO_5039859869" evidence="6">
    <location>
        <begin position="23"/>
        <end position="530"/>
    </location>
</feature>
<evidence type="ECO:0000313" key="14">
    <source>
        <dbReference type="EMBL" id="TWV59460.1"/>
    </source>
</evidence>
<dbReference type="EMBL" id="VOHW01000014">
    <property type="protein sequence ID" value="TWV59460.1"/>
    <property type="molecule type" value="Genomic_DNA"/>
</dbReference>
<comment type="caution">
    <text evidence="9">The sequence shown here is derived from an EMBL/GenBank/DDBJ whole genome shotgun (WGS) entry which is preliminary data.</text>
</comment>
<dbReference type="RefSeq" id="WP_005859095.1">
    <property type="nucleotide sequence ID" value="NZ_BQOC01000002.1"/>
</dbReference>
<reference evidence="17 18" key="2">
    <citation type="journal article" date="2019" name="Nat. Med.">
        <title>A library of human gut bacterial isolates paired with longitudinal multiomics data enables mechanistic microbiome research.</title>
        <authorList>
            <person name="Poyet M."/>
            <person name="Groussin M."/>
            <person name="Gibbons S.M."/>
            <person name="Avila-Pacheco J."/>
            <person name="Jiang X."/>
            <person name="Kearney S.M."/>
            <person name="Perrotta A.R."/>
            <person name="Berdy B."/>
            <person name="Zhao S."/>
            <person name="Lieberman T.D."/>
            <person name="Swanson P.K."/>
            <person name="Smith M."/>
            <person name="Roesemann S."/>
            <person name="Alexander J.E."/>
            <person name="Rich S.A."/>
            <person name="Livny J."/>
            <person name="Vlamakis H."/>
            <person name="Clish C."/>
            <person name="Bullock K."/>
            <person name="Deik A."/>
            <person name="Scott J."/>
            <person name="Pierce K.A."/>
            <person name="Xavier R.J."/>
            <person name="Alm E.J."/>
        </authorList>
    </citation>
    <scope>NUCLEOTIDE SEQUENCE [LARGE SCALE GENOMIC DNA]</scope>
    <source>
        <strain evidence="11 17">BIOML-A2</strain>
        <strain evidence="12 19">BIOML-A20</strain>
        <strain evidence="10 18">BIOML-A32</strain>
        <strain evidence="9 20">BIOML-A9</strain>
    </source>
</reference>
<dbReference type="SUPFAM" id="SSF48452">
    <property type="entry name" value="TPR-like"/>
    <property type="match status" value="1"/>
</dbReference>
<evidence type="ECO:0000313" key="20">
    <source>
        <dbReference type="Proteomes" id="UP000461276"/>
    </source>
</evidence>
<dbReference type="PROSITE" id="PS51257">
    <property type="entry name" value="PROKAR_LIPOPROTEIN"/>
    <property type="match status" value="1"/>
</dbReference>
<dbReference type="InterPro" id="IPR012944">
    <property type="entry name" value="SusD_RagB_dom"/>
</dbReference>
<feature type="domain" description="RagB/SusD" evidence="7">
    <location>
        <begin position="271"/>
        <end position="525"/>
    </location>
</feature>
<comment type="subcellular location">
    <subcellularLocation>
        <location evidence="1">Cell outer membrane</location>
    </subcellularLocation>
</comment>
<evidence type="ECO:0000313" key="16">
    <source>
        <dbReference type="Proteomes" id="UP000315827"/>
    </source>
</evidence>
<evidence type="ECO:0000259" key="8">
    <source>
        <dbReference type="Pfam" id="PF14322"/>
    </source>
</evidence>
<evidence type="ECO:0000256" key="1">
    <source>
        <dbReference type="ARBA" id="ARBA00004442"/>
    </source>
</evidence>
<protein>
    <submittedName>
        <fullName evidence="9">RagB/SusD family nutrient uptake outer membrane protein</fullName>
    </submittedName>
</protein>
<dbReference type="Proteomes" id="UP000441358">
    <property type="component" value="Unassembled WGS sequence"/>
</dbReference>
<dbReference type="Pfam" id="PF14322">
    <property type="entry name" value="SusD-like_3"/>
    <property type="match status" value="1"/>
</dbReference>
<dbReference type="GO" id="GO:0009279">
    <property type="term" value="C:cell outer membrane"/>
    <property type="evidence" value="ECO:0007669"/>
    <property type="project" value="UniProtKB-SubCell"/>
</dbReference>
<dbReference type="AlphaFoldDB" id="A0A395YSA0"/>
<reference evidence="13 15" key="1">
    <citation type="submission" date="2018-08" db="EMBL/GenBank/DDBJ databases">
        <title>A genome reference for cultivated species of the human gut microbiota.</title>
        <authorList>
            <person name="Zou Y."/>
            <person name="Xue W."/>
            <person name="Luo G."/>
        </authorList>
    </citation>
    <scope>NUCLEOTIDE SEQUENCE [LARGE SCALE GENOMIC DNA]</scope>
    <source>
        <strain evidence="13 15">AM30-4</strain>
    </source>
</reference>
<dbReference type="InterPro" id="IPR033985">
    <property type="entry name" value="SusD-like_N"/>
</dbReference>
<dbReference type="Gene3D" id="1.25.40.390">
    <property type="match status" value="1"/>
</dbReference>
<gene>
    <name evidence="13" type="ORF">DW782_08135</name>
    <name evidence="14" type="ORF">FSA05_18340</name>
    <name evidence="10" type="ORF">GKD66_18295</name>
    <name evidence="9" type="ORF">GKD67_04175</name>
    <name evidence="11" type="ORF">GKD68_20265</name>
    <name evidence="12" type="ORF">GKD70_07975</name>
</gene>
<dbReference type="Proteomes" id="UP000315827">
    <property type="component" value="Unassembled WGS sequence"/>
</dbReference>
<comment type="similarity">
    <text evidence="2">Belongs to the SusD family.</text>
</comment>
<evidence type="ECO:0000313" key="10">
    <source>
        <dbReference type="EMBL" id="MRZ52140.1"/>
    </source>
</evidence>
<dbReference type="InterPro" id="IPR011990">
    <property type="entry name" value="TPR-like_helical_dom_sf"/>
</dbReference>
<keyword evidence="4" id="KW-0472">Membrane</keyword>
<evidence type="ECO:0000256" key="5">
    <source>
        <dbReference type="ARBA" id="ARBA00023237"/>
    </source>
</evidence>
<evidence type="ECO:0000313" key="13">
    <source>
        <dbReference type="EMBL" id="RHD75629.1"/>
    </source>
</evidence>
<evidence type="ECO:0000313" key="12">
    <source>
        <dbReference type="EMBL" id="MSB73222.1"/>
    </source>
</evidence>
<feature type="signal peptide" evidence="6">
    <location>
        <begin position="1"/>
        <end position="22"/>
    </location>
</feature>
<evidence type="ECO:0000259" key="7">
    <source>
        <dbReference type="Pfam" id="PF07980"/>
    </source>
</evidence>
<dbReference type="EMBL" id="WKMO01000005">
    <property type="protein sequence ID" value="MSB73222.1"/>
    <property type="molecule type" value="Genomic_DNA"/>
</dbReference>
<evidence type="ECO:0000256" key="3">
    <source>
        <dbReference type="ARBA" id="ARBA00022729"/>
    </source>
</evidence>
<dbReference type="Proteomes" id="UP000284660">
    <property type="component" value="Unassembled WGS sequence"/>
</dbReference>
<proteinExistence type="inferred from homology"/>
<dbReference type="EMBL" id="WKMC01000016">
    <property type="protein sequence ID" value="MRZ52140.1"/>
    <property type="molecule type" value="Genomic_DNA"/>
</dbReference>
<evidence type="ECO:0000313" key="15">
    <source>
        <dbReference type="Proteomes" id="UP000284660"/>
    </source>
</evidence>
<dbReference type="Proteomes" id="UP000441609">
    <property type="component" value="Unassembled WGS sequence"/>
</dbReference>
<dbReference type="EMBL" id="WKMY01000002">
    <property type="protein sequence ID" value="MRY92450.1"/>
    <property type="molecule type" value="Genomic_DNA"/>
</dbReference>
<accession>A0A395YSA0</accession>
<dbReference type="Pfam" id="PF07980">
    <property type="entry name" value="SusD_RagB"/>
    <property type="match status" value="1"/>
</dbReference>
<evidence type="ECO:0000256" key="4">
    <source>
        <dbReference type="ARBA" id="ARBA00023136"/>
    </source>
</evidence>